<gene>
    <name evidence="1" type="ORF">UU70_C0007G0004</name>
</gene>
<evidence type="ECO:0000313" key="1">
    <source>
        <dbReference type="EMBL" id="KKS13811.1"/>
    </source>
</evidence>
<comment type="caution">
    <text evidence="1">The sequence shown here is derived from an EMBL/GenBank/DDBJ whole genome shotgun (WGS) entry which is preliminary data.</text>
</comment>
<accession>A0A0G0YVU8</accession>
<sequence length="216" mass="23984">MAKYGKYTGNQLEDFLNKIGGEAVIDQMLSGKDLVVVEWPSLQRPPITAEQAMPAPFQFKSARTIKLGLHKTPAEYRKALKAAKVDVGVYAGQILDKITIAKEVIEVDISKSFTVADLGYTTSTTRYDVIKKRIVECGGELCPNEVGPADRLQNLDQPKEDWYRTAMEPLSDSDDVLGVFHLEHHGDGLHLRSYDGDDGALCNPYGRFVCVVPRKK</sequence>
<organism evidence="1 2">
    <name type="scientific">Candidatus Yanofskybacteria bacterium GW2011_GWA1_41_6</name>
    <dbReference type="NCBI Taxonomy" id="1619020"/>
    <lineage>
        <taxon>Bacteria</taxon>
        <taxon>Candidatus Yanofskyibacteriota</taxon>
    </lineage>
</organism>
<reference evidence="1 2" key="1">
    <citation type="journal article" date="2015" name="Nature">
        <title>rRNA introns, odd ribosomes, and small enigmatic genomes across a large radiation of phyla.</title>
        <authorList>
            <person name="Brown C.T."/>
            <person name="Hug L.A."/>
            <person name="Thomas B.C."/>
            <person name="Sharon I."/>
            <person name="Castelle C.J."/>
            <person name="Singh A."/>
            <person name="Wilkins M.J."/>
            <person name="Williams K.H."/>
            <person name="Banfield J.F."/>
        </authorList>
    </citation>
    <scope>NUCLEOTIDE SEQUENCE [LARGE SCALE GENOMIC DNA]</scope>
</reference>
<name>A0A0G0YVU8_9BACT</name>
<proteinExistence type="predicted"/>
<dbReference type="AlphaFoldDB" id="A0A0G0YVU8"/>
<dbReference type="EMBL" id="LCBQ01000007">
    <property type="protein sequence ID" value="KKS13811.1"/>
    <property type="molecule type" value="Genomic_DNA"/>
</dbReference>
<dbReference type="Proteomes" id="UP000034380">
    <property type="component" value="Unassembled WGS sequence"/>
</dbReference>
<evidence type="ECO:0000313" key="2">
    <source>
        <dbReference type="Proteomes" id="UP000034380"/>
    </source>
</evidence>
<protein>
    <submittedName>
        <fullName evidence="1">Uncharacterized protein</fullName>
    </submittedName>
</protein>